<gene>
    <name evidence="2" type="ORF">GCM10009710_11870</name>
</gene>
<feature type="region of interest" description="Disordered" evidence="1">
    <location>
        <begin position="43"/>
        <end position="87"/>
    </location>
</feature>
<evidence type="ECO:0000313" key="2">
    <source>
        <dbReference type="EMBL" id="GAA1732740.1"/>
    </source>
</evidence>
<keyword evidence="3" id="KW-1185">Reference proteome</keyword>
<sequence length="87" mass="9729">MFESLRQSVDETVSVIEIVGARILAAIDHAITDLHFGPRLRINDEQAPRPDQDEVHVCPPGVRPEPVLENVPSQFGKGTEGRRKSRF</sequence>
<feature type="compositionally biased region" description="Basic and acidic residues" evidence="1">
    <location>
        <begin position="43"/>
        <end position="56"/>
    </location>
</feature>
<dbReference type="Proteomes" id="UP001501057">
    <property type="component" value="Unassembled WGS sequence"/>
</dbReference>
<proteinExistence type="predicted"/>
<organism evidence="2 3">
    <name type="scientific">Aeromicrobium alkaliterrae</name>
    <dbReference type="NCBI Taxonomy" id="302168"/>
    <lineage>
        <taxon>Bacteria</taxon>
        <taxon>Bacillati</taxon>
        <taxon>Actinomycetota</taxon>
        <taxon>Actinomycetes</taxon>
        <taxon>Propionibacteriales</taxon>
        <taxon>Nocardioidaceae</taxon>
        <taxon>Aeromicrobium</taxon>
    </lineage>
</organism>
<accession>A0ABN2JMV7</accession>
<evidence type="ECO:0000313" key="3">
    <source>
        <dbReference type="Proteomes" id="UP001501057"/>
    </source>
</evidence>
<evidence type="ECO:0000256" key="1">
    <source>
        <dbReference type="SAM" id="MobiDB-lite"/>
    </source>
</evidence>
<dbReference type="EMBL" id="BAAAME010000002">
    <property type="protein sequence ID" value="GAA1732740.1"/>
    <property type="molecule type" value="Genomic_DNA"/>
</dbReference>
<comment type="caution">
    <text evidence="2">The sequence shown here is derived from an EMBL/GenBank/DDBJ whole genome shotgun (WGS) entry which is preliminary data.</text>
</comment>
<protein>
    <submittedName>
        <fullName evidence="2">Uncharacterized protein</fullName>
    </submittedName>
</protein>
<reference evidence="2 3" key="1">
    <citation type="journal article" date="2019" name="Int. J. Syst. Evol. Microbiol.">
        <title>The Global Catalogue of Microorganisms (GCM) 10K type strain sequencing project: providing services to taxonomists for standard genome sequencing and annotation.</title>
        <authorList>
            <consortium name="The Broad Institute Genomics Platform"/>
            <consortium name="The Broad Institute Genome Sequencing Center for Infectious Disease"/>
            <person name="Wu L."/>
            <person name="Ma J."/>
        </authorList>
    </citation>
    <scope>NUCLEOTIDE SEQUENCE [LARGE SCALE GENOMIC DNA]</scope>
    <source>
        <strain evidence="2 3">JCM 13518</strain>
    </source>
</reference>
<name>A0ABN2JMV7_9ACTN</name>